<evidence type="ECO:0000256" key="8">
    <source>
        <dbReference type="ARBA" id="ARBA00022786"/>
    </source>
</evidence>
<evidence type="ECO:0000256" key="1">
    <source>
        <dbReference type="ARBA" id="ARBA00000900"/>
    </source>
</evidence>
<comment type="catalytic activity">
    <reaction evidence="1">
        <text>S-ubiquitinyl-[E2 ubiquitin-conjugating enzyme]-L-cysteine + [acceptor protein]-L-lysine = [E2 ubiquitin-conjugating enzyme]-L-cysteine + N(6)-ubiquitinyl-[acceptor protein]-L-lysine.</text>
        <dbReference type="EC" id="2.3.2.27"/>
    </reaction>
</comment>
<keyword evidence="5" id="KW-0479">Metal-binding</keyword>
<evidence type="ECO:0000256" key="7">
    <source>
        <dbReference type="ARBA" id="ARBA00022771"/>
    </source>
</evidence>
<dbReference type="Pfam" id="PF00097">
    <property type="entry name" value="zf-C3HC4"/>
    <property type="match status" value="1"/>
</dbReference>
<evidence type="ECO:0000256" key="3">
    <source>
        <dbReference type="ARBA" id="ARBA00012483"/>
    </source>
</evidence>
<sequence>MGLNDAESEAKLGTLTSTEEDKDFEAIRSNFSCAICLSIALEPCMPPCGHLFCSPCLLQWIKSNPDSACPKCRIPFTPESIAHISNGYSAKLKKNASDKRRILRPGISPQNMRFGNLVIYHEESQKPSLRYIAFTTMLC</sequence>
<dbReference type="RefSeq" id="XP_007603665.1">
    <property type="nucleotide sequence ID" value="XM_007603603.1"/>
</dbReference>
<proteinExistence type="predicted"/>
<evidence type="ECO:0000259" key="12">
    <source>
        <dbReference type="PROSITE" id="PS50089"/>
    </source>
</evidence>
<dbReference type="GeneID" id="19880930"/>
<dbReference type="Proteomes" id="UP000011082">
    <property type="component" value="Unassembled WGS sequence"/>
</dbReference>
<dbReference type="InterPro" id="IPR001841">
    <property type="entry name" value="Znf_RING"/>
</dbReference>
<keyword evidence="10" id="KW-0539">Nucleus</keyword>
<dbReference type="InParanoid" id="L2GRE2"/>
<evidence type="ECO:0000256" key="5">
    <source>
        <dbReference type="ARBA" id="ARBA00022723"/>
    </source>
</evidence>
<keyword evidence="8" id="KW-0833">Ubl conjugation pathway</keyword>
<dbReference type="HOGENOM" id="CLU_1850039_0_0_1"/>
<feature type="domain" description="RING-type" evidence="12">
    <location>
        <begin position="33"/>
        <end position="73"/>
    </location>
</feature>
<dbReference type="GO" id="GO:0031491">
    <property type="term" value="F:nucleosome binding"/>
    <property type="evidence" value="ECO:0007669"/>
    <property type="project" value="TreeGrafter"/>
</dbReference>
<dbReference type="SMART" id="SM00184">
    <property type="entry name" value="RING"/>
    <property type="match status" value="1"/>
</dbReference>
<accession>L2GRE2</accession>
<dbReference type="PROSITE" id="PS00518">
    <property type="entry name" value="ZF_RING_1"/>
    <property type="match status" value="1"/>
</dbReference>
<reference evidence="14" key="1">
    <citation type="submission" date="2011-05" db="EMBL/GenBank/DDBJ databases">
        <title>The genome sequence of Vittaforma corneae strain ATCC 50505.</title>
        <authorList>
            <consortium name="The Broad Institute Genome Sequencing Platform"/>
            <person name="Cuomo C."/>
            <person name="Didier E."/>
            <person name="Bowers L."/>
            <person name="Young S.K."/>
            <person name="Zeng Q."/>
            <person name="Gargeya S."/>
            <person name="Fitzgerald M."/>
            <person name="Haas B."/>
            <person name="Abouelleil A."/>
            <person name="Alvarado L."/>
            <person name="Arachchi H.M."/>
            <person name="Berlin A."/>
            <person name="Chapman S.B."/>
            <person name="Gearin G."/>
            <person name="Goldberg J."/>
            <person name="Griggs A."/>
            <person name="Gujja S."/>
            <person name="Hansen M."/>
            <person name="Heiman D."/>
            <person name="Howarth C."/>
            <person name="Larimer J."/>
            <person name="Lui A."/>
            <person name="MacDonald P.J.P."/>
            <person name="McCowen C."/>
            <person name="Montmayeur A."/>
            <person name="Murphy C."/>
            <person name="Neiman D."/>
            <person name="Pearson M."/>
            <person name="Priest M."/>
            <person name="Roberts A."/>
            <person name="Saif S."/>
            <person name="Shea T."/>
            <person name="Sisk P."/>
            <person name="Stolte C."/>
            <person name="Sykes S."/>
            <person name="Wortman J."/>
            <person name="Nusbaum C."/>
            <person name="Birren B."/>
        </authorList>
    </citation>
    <scope>NUCLEOTIDE SEQUENCE [LARGE SCALE GENOMIC DNA]</scope>
    <source>
        <strain evidence="14">ATCC 50505</strain>
    </source>
</reference>
<dbReference type="Gene3D" id="3.30.40.10">
    <property type="entry name" value="Zinc/RING finger domain, C3HC4 (zinc finger)"/>
    <property type="match status" value="1"/>
</dbReference>
<dbReference type="GO" id="GO:0008270">
    <property type="term" value="F:zinc ion binding"/>
    <property type="evidence" value="ECO:0007669"/>
    <property type="project" value="UniProtKB-KW"/>
</dbReference>
<dbReference type="OrthoDB" id="6270329at2759"/>
<dbReference type="EC" id="2.3.2.27" evidence="3"/>
<dbReference type="OMA" id="SIALEPC"/>
<evidence type="ECO:0000313" key="14">
    <source>
        <dbReference type="Proteomes" id="UP000011082"/>
    </source>
</evidence>
<protein>
    <recommendedName>
        <fullName evidence="3">RING-type E3 ubiquitin transferase</fullName>
        <ecNumber evidence="3">2.3.2.27</ecNumber>
    </recommendedName>
</protein>
<dbReference type="AlphaFoldDB" id="L2GRE2"/>
<keyword evidence="7 11" id="KW-0863">Zinc-finger</keyword>
<evidence type="ECO:0000256" key="9">
    <source>
        <dbReference type="ARBA" id="ARBA00022833"/>
    </source>
</evidence>
<keyword evidence="4" id="KW-0808">Transferase</keyword>
<dbReference type="PROSITE" id="PS50089">
    <property type="entry name" value="ZF_RING_2"/>
    <property type="match status" value="1"/>
</dbReference>
<dbReference type="EMBL" id="JH370130">
    <property type="protein sequence ID" value="ELA42897.1"/>
    <property type="molecule type" value="Genomic_DNA"/>
</dbReference>
<dbReference type="GO" id="GO:0005634">
    <property type="term" value="C:nucleus"/>
    <property type="evidence" value="ECO:0007669"/>
    <property type="project" value="UniProtKB-SubCell"/>
</dbReference>
<evidence type="ECO:0000313" key="13">
    <source>
        <dbReference type="EMBL" id="ELA42897.1"/>
    </source>
</evidence>
<organism evidence="13 14">
    <name type="scientific">Vittaforma corneae (strain ATCC 50505)</name>
    <name type="common">Microsporidian parasite</name>
    <name type="synonym">Nosema corneum</name>
    <dbReference type="NCBI Taxonomy" id="993615"/>
    <lineage>
        <taxon>Eukaryota</taxon>
        <taxon>Fungi</taxon>
        <taxon>Fungi incertae sedis</taxon>
        <taxon>Microsporidia</taxon>
        <taxon>Nosematidae</taxon>
        <taxon>Vittaforma</taxon>
    </lineage>
</organism>
<comment type="subcellular location">
    <subcellularLocation>
        <location evidence="2">Nucleus</location>
    </subcellularLocation>
</comment>
<dbReference type="PANTHER" id="PTHR23328:SF0">
    <property type="entry name" value="RING-TYPE DOMAIN-CONTAINING PROTEIN"/>
    <property type="match status" value="1"/>
</dbReference>
<dbReference type="STRING" id="993615.L2GRE2"/>
<dbReference type="InterPro" id="IPR018957">
    <property type="entry name" value="Znf_C3HC4_RING-type"/>
</dbReference>
<dbReference type="SUPFAM" id="SSF57850">
    <property type="entry name" value="RING/U-box"/>
    <property type="match status" value="1"/>
</dbReference>
<dbReference type="GO" id="GO:0035861">
    <property type="term" value="C:site of double-strand break"/>
    <property type="evidence" value="ECO:0007669"/>
    <property type="project" value="TreeGrafter"/>
</dbReference>
<evidence type="ECO:0000256" key="10">
    <source>
        <dbReference type="ARBA" id="ARBA00023242"/>
    </source>
</evidence>
<dbReference type="UniPathway" id="UPA00143"/>
<dbReference type="PANTHER" id="PTHR23328">
    <property type="entry name" value="RING-TYPE DOMAIN-CONTAINING PROTEIN"/>
    <property type="match status" value="1"/>
</dbReference>
<dbReference type="InterPro" id="IPR051657">
    <property type="entry name" value="RNF168/RNF169_E3_ubiq-ligase"/>
</dbReference>
<evidence type="ECO:0000256" key="4">
    <source>
        <dbReference type="ARBA" id="ARBA00022679"/>
    </source>
</evidence>
<dbReference type="InterPro" id="IPR017907">
    <property type="entry name" value="Znf_RING_CS"/>
</dbReference>
<gene>
    <name evidence="13" type="ORF">VICG_00212</name>
</gene>
<dbReference type="VEuPathDB" id="MicrosporidiaDB:VICG_00212"/>
<feature type="non-terminal residue" evidence="13">
    <location>
        <position position="139"/>
    </location>
</feature>
<evidence type="ECO:0000256" key="2">
    <source>
        <dbReference type="ARBA" id="ARBA00004123"/>
    </source>
</evidence>
<dbReference type="GO" id="GO:0006302">
    <property type="term" value="P:double-strand break repair"/>
    <property type="evidence" value="ECO:0007669"/>
    <property type="project" value="TreeGrafter"/>
</dbReference>
<dbReference type="GO" id="GO:0016567">
    <property type="term" value="P:protein ubiquitination"/>
    <property type="evidence" value="ECO:0007669"/>
    <property type="project" value="UniProtKB-UniPathway"/>
</dbReference>
<dbReference type="InterPro" id="IPR013083">
    <property type="entry name" value="Znf_RING/FYVE/PHD"/>
</dbReference>
<keyword evidence="6" id="KW-0227">DNA damage</keyword>
<name>L2GRE2_VITCO</name>
<keyword evidence="14" id="KW-1185">Reference proteome</keyword>
<evidence type="ECO:0000256" key="6">
    <source>
        <dbReference type="ARBA" id="ARBA00022763"/>
    </source>
</evidence>
<evidence type="ECO:0000256" key="11">
    <source>
        <dbReference type="PROSITE-ProRule" id="PRU00175"/>
    </source>
</evidence>
<keyword evidence="9" id="KW-0862">Zinc</keyword>
<dbReference type="GO" id="GO:0061630">
    <property type="term" value="F:ubiquitin protein ligase activity"/>
    <property type="evidence" value="ECO:0007669"/>
    <property type="project" value="UniProtKB-EC"/>
</dbReference>